<dbReference type="SMART" id="SM00862">
    <property type="entry name" value="Trans_reg_C"/>
    <property type="match status" value="1"/>
</dbReference>
<evidence type="ECO:0000256" key="4">
    <source>
        <dbReference type="ARBA" id="ARBA00023125"/>
    </source>
</evidence>
<keyword evidence="2" id="KW-0902">Two-component regulatory system</keyword>
<evidence type="ECO:0000256" key="3">
    <source>
        <dbReference type="ARBA" id="ARBA00023015"/>
    </source>
</evidence>
<dbReference type="PROSITE" id="PS51755">
    <property type="entry name" value="OMPR_PHOB"/>
    <property type="match status" value="1"/>
</dbReference>
<evidence type="ECO:0000259" key="9">
    <source>
        <dbReference type="PROSITE" id="PS50110"/>
    </source>
</evidence>
<evidence type="ECO:0000256" key="1">
    <source>
        <dbReference type="ARBA" id="ARBA00022553"/>
    </source>
</evidence>
<dbReference type="InterPro" id="IPR036388">
    <property type="entry name" value="WH-like_DNA-bd_sf"/>
</dbReference>
<dbReference type="InterPro" id="IPR039420">
    <property type="entry name" value="WalR-like"/>
</dbReference>
<dbReference type="SMART" id="SM00448">
    <property type="entry name" value="REC"/>
    <property type="match status" value="1"/>
</dbReference>
<dbReference type="InterPro" id="IPR011006">
    <property type="entry name" value="CheY-like_superfamily"/>
</dbReference>
<evidence type="ECO:0000313" key="12">
    <source>
        <dbReference type="Proteomes" id="UP000053923"/>
    </source>
</evidence>
<dbReference type="OrthoDB" id="116118at2"/>
<keyword evidence="1" id="KW-0597">Phosphoprotein</keyword>
<evidence type="ECO:0000256" key="7">
    <source>
        <dbReference type="PROSITE-ProRule" id="PRU01091"/>
    </source>
</evidence>
<evidence type="ECO:0000313" key="11">
    <source>
        <dbReference type="EMBL" id="KUL34048.1"/>
    </source>
</evidence>
<dbReference type="Proteomes" id="UP000053923">
    <property type="component" value="Unassembled WGS sequence"/>
</dbReference>
<evidence type="ECO:0000256" key="2">
    <source>
        <dbReference type="ARBA" id="ARBA00023012"/>
    </source>
</evidence>
<dbReference type="GO" id="GO:0006355">
    <property type="term" value="P:regulation of DNA-templated transcription"/>
    <property type="evidence" value="ECO:0007669"/>
    <property type="project" value="InterPro"/>
</dbReference>
<evidence type="ECO:0000256" key="6">
    <source>
        <dbReference type="PROSITE-ProRule" id="PRU00169"/>
    </source>
</evidence>
<protein>
    <submittedName>
        <fullName evidence="11">Two-component system response regulator</fullName>
    </submittedName>
</protein>
<keyword evidence="3" id="KW-0805">Transcription regulation</keyword>
<dbReference type="InterPro" id="IPR016032">
    <property type="entry name" value="Sig_transdc_resp-reg_C-effctor"/>
</dbReference>
<evidence type="ECO:0000256" key="5">
    <source>
        <dbReference type="ARBA" id="ARBA00023163"/>
    </source>
</evidence>
<dbReference type="GO" id="GO:0000156">
    <property type="term" value="F:phosphorelay response regulator activity"/>
    <property type="evidence" value="ECO:0007669"/>
    <property type="project" value="TreeGrafter"/>
</dbReference>
<dbReference type="EMBL" id="LLZG01000176">
    <property type="protein sequence ID" value="KUL34048.1"/>
    <property type="molecule type" value="Genomic_DNA"/>
</dbReference>
<proteinExistence type="predicted"/>
<dbReference type="PANTHER" id="PTHR48111">
    <property type="entry name" value="REGULATOR OF RPOS"/>
    <property type="match status" value="1"/>
</dbReference>
<evidence type="ECO:0000256" key="8">
    <source>
        <dbReference type="SAM" id="MobiDB-lite"/>
    </source>
</evidence>
<dbReference type="Pfam" id="PF00486">
    <property type="entry name" value="Trans_reg_C"/>
    <property type="match status" value="1"/>
</dbReference>
<dbReference type="PANTHER" id="PTHR48111:SF1">
    <property type="entry name" value="TWO-COMPONENT RESPONSE REGULATOR ORR33"/>
    <property type="match status" value="1"/>
</dbReference>
<gene>
    <name evidence="11" type="ORF">ADL12_21230</name>
</gene>
<organism evidence="11 12">
    <name type="scientific">Streptomyces regalis</name>
    <dbReference type="NCBI Taxonomy" id="68262"/>
    <lineage>
        <taxon>Bacteria</taxon>
        <taxon>Bacillati</taxon>
        <taxon>Actinomycetota</taxon>
        <taxon>Actinomycetes</taxon>
        <taxon>Kitasatosporales</taxon>
        <taxon>Streptomycetaceae</taxon>
        <taxon>Streptomyces</taxon>
    </lineage>
</organism>
<dbReference type="InterPro" id="IPR001789">
    <property type="entry name" value="Sig_transdc_resp-reg_receiver"/>
</dbReference>
<reference evidence="12" key="1">
    <citation type="submission" date="2015-10" db="EMBL/GenBank/DDBJ databases">
        <authorList>
            <person name="Ju K.-S."/>
            <person name="Doroghazi J.R."/>
            <person name="Metcalf W.W."/>
        </authorList>
    </citation>
    <scope>NUCLEOTIDE SEQUENCE [LARGE SCALE GENOMIC DNA]</scope>
    <source>
        <strain evidence="12">NRRL 3151</strain>
    </source>
</reference>
<keyword evidence="12" id="KW-1185">Reference proteome</keyword>
<dbReference type="InterPro" id="IPR001867">
    <property type="entry name" value="OmpR/PhoB-type_DNA-bd"/>
</dbReference>
<dbReference type="GO" id="GO:0005829">
    <property type="term" value="C:cytosol"/>
    <property type="evidence" value="ECO:0007669"/>
    <property type="project" value="TreeGrafter"/>
</dbReference>
<accession>A0A0X3UN53</accession>
<evidence type="ECO:0000259" key="10">
    <source>
        <dbReference type="PROSITE" id="PS51755"/>
    </source>
</evidence>
<feature type="domain" description="Response regulatory" evidence="9">
    <location>
        <begin position="28"/>
        <end position="141"/>
    </location>
</feature>
<feature type="domain" description="OmpR/PhoB-type" evidence="10">
    <location>
        <begin position="146"/>
        <end position="243"/>
    </location>
</feature>
<dbReference type="AlphaFoldDB" id="A0A0X3UN53"/>
<dbReference type="SUPFAM" id="SSF52172">
    <property type="entry name" value="CheY-like"/>
    <property type="match status" value="1"/>
</dbReference>
<dbReference type="SUPFAM" id="SSF46894">
    <property type="entry name" value="C-terminal effector domain of the bipartite response regulators"/>
    <property type="match status" value="1"/>
</dbReference>
<dbReference type="GO" id="GO:0000976">
    <property type="term" value="F:transcription cis-regulatory region binding"/>
    <property type="evidence" value="ECO:0007669"/>
    <property type="project" value="TreeGrafter"/>
</dbReference>
<feature type="region of interest" description="Disordered" evidence="8">
    <location>
        <begin position="1"/>
        <end position="29"/>
    </location>
</feature>
<dbReference type="GO" id="GO:0032993">
    <property type="term" value="C:protein-DNA complex"/>
    <property type="evidence" value="ECO:0007669"/>
    <property type="project" value="TreeGrafter"/>
</dbReference>
<feature type="DNA-binding region" description="OmpR/PhoB-type" evidence="7">
    <location>
        <begin position="146"/>
        <end position="243"/>
    </location>
</feature>
<dbReference type="Gene3D" id="1.10.10.10">
    <property type="entry name" value="Winged helix-like DNA-binding domain superfamily/Winged helix DNA-binding domain"/>
    <property type="match status" value="1"/>
</dbReference>
<dbReference type="CDD" id="cd00383">
    <property type="entry name" value="trans_reg_C"/>
    <property type="match status" value="1"/>
</dbReference>
<keyword evidence="4 7" id="KW-0238">DNA-binding</keyword>
<keyword evidence="5" id="KW-0804">Transcription</keyword>
<dbReference type="PROSITE" id="PS50110">
    <property type="entry name" value="RESPONSE_REGULATORY"/>
    <property type="match status" value="1"/>
</dbReference>
<sequence length="263" mass="27640">MTPEPHRPTATGSQTGPGGPDDGTPPPDLLLAEPDTDLAAKVVARFAAAGVSTVVCRDGAEALLQLGVQHPGAVLLSAPLPVVSAAQVTALIARLHPVPVIVGAGPDGAEEATGAVAAGAVAFVARPYRAEEILPLLMPRLDTDAEARIVVGDVELDVAGFHVYVRGCSLQLPVREFLLLRYFMERSNKLISRQELTAALWGTEKPDSNTLTVHVRRVRNKIQEAGSCCTIDAIRGMGYRFECGPGACAETQSAPTSRPARAR</sequence>
<dbReference type="Gene3D" id="3.40.50.2300">
    <property type="match status" value="1"/>
</dbReference>
<name>A0A0X3UN53_9ACTN</name>
<dbReference type="RefSeq" id="WP_062704250.1">
    <property type="nucleotide sequence ID" value="NZ_LLZG01000176.1"/>
</dbReference>
<comment type="caution">
    <text evidence="6">Lacks conserved residue(s) required for the propagation of feature annotation.</text>
</comment>
<comment type="caution">
    <text evidence="11">The sequence shown here is derived from an EMBL/GenBank/DDBJ whole genome shotgun (WGS) entry which is preliminary data.</text>
</comment>